<sequence length="148" mass="17758">MNQETLLKIVKTWNLNPKTEYREFRCANCQRYTHKAWHHWLFKRRYKTPVHFCNKCEKDFRLNKIKTNKPGTPVDKSKFNLNKFSENIKVKLIKITNNWNTKAKPIYKIFTCDDCGINMYKAYHIWFTLKGILIEAHLCKKCGKGVNL</sequence>
<comment type="caution">
    <text evidence="1">The sequence shown here is derived from an EMBL/GenBank/DDBJ whole genome shotgun (WGS) entry which is preliminary data.</text>
</comment>
<dbReference type="AlphaFoldDB" id="A0A1G2FFV8"/>
<organism evidence="1 2">
    <name type="scientific">Candidatus Portnoybacteria bacterium RIFCSPHIGHO2_12_FULL_38_9</name>
    <dbReference type="NCBI Taxonomy" id="1801997"/>
    <lineage>
        <taxon>Bacteria</taxon>
        <taxon>Candidatus Portnoyibacteriota</taxon>
    </lineage>
</organism>
<gene>
    <name evidence="1" type="ORF">A3J64_03760</name>
</gene>
<dbReference type="EMBL" id="MHNB01000018">
    <property type="protein sequence ID" value="OGZ36964.1"/>
    <property type="molecule type" value="Genomic_DNA"/>
</dbReference>
<evidence type="ECO:0000313" key="1">
    <source>
        <dbReference type="EMBL" id="OGZ36964.1"/>
    </source>
</evidence>
<protein>
    <submittedName>
        <fullName evidence="1">Uncharacterized protein</fullName>
    </submittedName>
</protein>
<reference evidence="1 2" key="1">
    <citation type="journal article" date="2016" name="Nat. Commun.">
        <title>Thousands of microbial genomes shed light on interconnected biogeochemical processes in an aquifer system.</title>
        <authorList>
            <person name="Anantharaman K."/>
            <person name="Brown C.T."/>
            <person name="Hug L.A."/>
            <person name="Sharon I."/>
            <person name="Castelle C.J."/>
            <person name="Probst A.J."/>
            <person name="Thomas B.C."/>
            <person name="Singh A."/>
            <person name="Wilkins M.J."/>
            <person name="Karaoz U."/>
            <person name="Brodie E.L."/>
            <person name="Williams K.H."/>
            <person name="Hubbard S.S."/>
            <person name="Banfield J.F."/>
        </authorList>
    </citation>
    <scope>NUCLEOTIDE SEQUENCE [LARGE SCALE GENOMIC DNA]</scope>
</reference>
<evidence type="ECO:0000313" key="2">
    <source>
        <dbReference type="Proteomes" id="UP000177061"/>
    </source>
</evidence>
<name>A0A1G2FFV8_9BACT</name>
<dbReference type="STRING" id="1801997.A3J64_03760"/>
<proteinExistence type="predicted"/>
<accession>A0A1G2FFV8</accession>
<dbReference type="Proteomes" id="UP000177061">
    <property type="component" value="Unassembled WGS sequence"/>
</dbReference>